<dbReference type="EMBL" id="MCFJ01000004">
    <property type="protein sequence ID" value="ORY67373.1"/>
    <property type="molecule type" value="Genomic_DNA"/>
</dbReference>
<dbReference type="AlphaFoldDB" id="A0A1Y2E722"/>
<comment type="caution">
    <text evidence="1">The sequence shown here is derived from an EMBL/GenBank/DDBJ whole genome shotgun (WGS) entry which is preliminary data.</text>
</comment>
<dbReference type="GeneID" id="63769962"/>
<name>A0A1Y2E722_9PEZI</name>
<dbReference type="Proteomes" id="UP000193689">
    <property type="component" value="Unassembled WGS sequence"/>
</dbReference>
<sequence>MSQHLARLRASRAMTPLFSDELIISNDQISCFRHLFSRRESVQLAPTIFHVHTHIPASILPCTCHRTMAHVQHKCFSLSSRYAMTFPEGSTRQACIRTPASLRDCTMALLCSYFSFAHQSSVLRHCNLQSFGDLMPLGKLLGRSGWKGS</sequence>
<reference evidence="1 2" key="1">
    <citation type="submission" date="2016-07" db="EMBL/GenBank/DDBJ databases">
        <title>Pervasive Adenine N6-methylation of Active Genes in Fungi.</title>
        <authorList>
            <consortium name="DOE Joint Genome Institute"/>
            <person name="Mondo S.J."/>
            <person name="Dannebaum R.O."/>
            <person name="Kuo R.C."/>
            <person name="Labutti K."/>
            <person name="Haridas S."/>
            <person name="Kuo A."/>
            <person name="Salamov A."/>
            <person name="Ahrendt S.R."/>
            <person name="Lipzen A."/>
            <person name="Sullivan W."/>
            <person name="Andreopoulos W.B."/>
            <person name="Clum A."/>
            <person name="Lindquist E."/>
            <person name="Daum C."/>
            <person name="Ramamoorthy G.K."/>
            <person name="Gryganskyi A."/>
            <person name="Culley D."/>
            <person name="Magnuson J.K."/>
            <person name="James T.Y."/>
            <person name="O'Malley M.A."/>
            <person name="Stajich J.E."/>
            <person name="Spatafora J.W."/>
            <person name="Visel A."/>
            <person name="Grigoriev I.V."/>
        </authorList>
    </citation>
    <scope>NUCLEOTIDE SEQUENCE [LARGE SCALE GENOMIC DNA]</scope>
    <source>
        <strain evidence="1 2">CBS 129021</strain>
    </source>
</reference>
<protein>
    <submittedName>
        <fullName evidence="1">Uncharacterized protein</fullName>
    </submittedName>
</protein>
<dbReference type="InParanoid" id="A0A1Y2E722"/>
<gene>
    <name evidence="1" type="ORF">BCR38DRAFT_156444</name>
</gene>
<evidence type="ECO:0000313" key="2">
    <source>
        <dbReference type="Proteomes" id="UP000193689"/>
    </source>
</evidence>
<accession>A0A1Y2E722</accession>
<organism evidence="1 2">
    <name type="scientific">Pseudomassariella vexata</name>
    <dbReference type="NCBI Taxonomy" id="1141098"/>
    <lineage>
        <taxon>Eukaryota</taxon>
        <taxon>Fungi</taxon>
        <taxon>Dikarya</taxon>
        <taxon>Ascomycota</taxon>
        <taxon>Pezizomycotina</taxon>
        <taxon>Sordariomycetes</taxon>
        <taxon>Xylariomycetidae</taxon>
        <taxon>Amphisphaeriales</taxon>
        <taxon>Pseudomassariaceae</taxon>
        <taxon>Pseudomassariella</taxon>
    </lineage>
</organism>
<dbReference type="RefSeq" id="XP_040717997.1">
    <property type="nucleotide sequence ID" value="XM_040853750.1"/>
</dbReference>
<evidence type="ECO:0000313" key="1">
    <source>
        <dbReference type="EMBL" id="ORY67373.1"/>
    </source>
</evidence>
<proteinExistence type="predicted"/>
<keyword evidence="2" id="KW-1185">Reference proteome</keyword>